<protein>
    <submittedName>
        <fullName evidence="1">Uncharacterized protein</fullName>
    </submittedName>
</protein>
<organism evidence="1 2">
    <name type="scientific">Psilocybe cubensis</name>
    <name type="common">Psychedelic mushroom</name>
    <name type="synonym">Stropharia cubensis</name>
    <dbReference type="NCBI Taxonomy" id="181762"/>
    <lineage>
        <taxon>Eukaryota</taxon>
        <taxon>Fungi</taxon>
        <taxon>Dikarya</taxon>
        <taxon>Basidiomycota</taxon>
        <taxon>Agaricomycotina</taxon>
        <taxon>Agaricomycetes</taxon>
        <taxon>Agaricomycetidae</taxon>
        <taxon>Agaricales</taxon>
        <taxon>Agaricineae</taxon>
        <taxon>Strophariaceae</taxon>
        <taxon>Psilocybe</taxon>
    </lineage>
</organism>
<dbReference type="EMBL" id="JAFIQS020000008">
    <property type="protein sequence ID" value="KAH9478420.1"/>
    <property type="molecule type" value="Genomic_DNA"/>
</dbReference>
<gene>
    <name evidence="1" type="ORF">JR316_0008875</name>
</gene>
<accession>A0ACB8GRR7</accession>
<evidence type="ECO:0000313" key="2">
    <source>
        <dbReference type="Proteomes" id="UP000664032"/>
    </source>
</evidence>
<comment type="caution">
    <text evidence="1">The sequence shown here is derived from an EMBL/GenBank/DDBJ whole genome shotgun (WGS) entry which is preliminary data.</text>
</comment>
<evidence type="ECO:0000313" key="1">
    <source>
        <dbReference type="EMBL" id="KAH9478420.1"/>
    </source>
</evidence>
<name>A0ACB8GRR7_PSICU</name>
<keyword evidence="2" id="KW-1185">Reference proteome</keyword>
<reference evidence="1" key="1">
    <citation type="submission" date="2021-10" db="EMBL/GenBank/DDBJ databases">
        <title>Psilocybe cubensis genome.</title>
        <authorList>
            <person name="Mckernan K.J."/>
            <person name="Crawford S."/>
            <person name="Trippe A."/>
            <person name="Kane L.T."/>
            <person name="Mclaughlin S."/>
        </authorList>
    </citation>
    <scope>NUCLEOTIDE SEQUENCE</scope>
    <source>
        <strain evidence="1">MGC-MH-2018</strain>
    </source>
</reference>
<proteinExistence type="predicted"/>
<dbReference type="Proteomes" id="UP000664032">
    <property type="component" value="Unassembled WGS sequence"/>
</dbReference>
<sequence length="220" mass="24314">MSLIPYVGVLHIFAALGGVYTVSPNKSTRAKNTQIIFGREWENTLDDSKLARRESTAHVLAATLGFLSLDDGLQKEIYDNVASVVALDRDPAALHLPCSMSKQAYEHYNTLYKYPPEQILISAAAFVGIRGAFEDTMMQIPDPRGPADTMVSGSKRNRGLHSLHCVSIAMTLLPEYSPRYLNNHSNTGLLVGMELQLNPRRSLRSVSVRAIDPYYAIAFS</sequence>